<keyword evidence="9 18" id="KW-0460">Magnesium</keyword>
<dbReference type="GO" id="GO:0071555">
    <property type="term" value="P:cell wall organization"/>
    <property type="evidence" value="ECO:0007669"/>
    <property type="project" value="UniProtKB-KW"/>
</dbReference>
<dbReference type="InterPro" id="IPR005882">
    <property type="entry name" value="Bifunctional_GlmU"/>
</dbReference>
<feature type="binding site" evidence="18">
    <location>
        <position position="391"/>
    </location>
    <ligand>
        <name>acetyl-CoA</name>
        <dbReference type="ChEBI" id="CHEBI:57288"/>
    </ligand>
</feature>
<accession>A0A5N5W1Z9</accession>
<evidence type="ECO:0000256" key="11">
    <source>
        <dbReference type="ARBA" id="ARBA00022984"/>
    </source>
</evidence>
<dbReference type="SUPFAM" id="SSF53448">
    <property type="entry name" value="Nucleotide-diphospho-sugar transferases"/>
    <property type="match status" value="1"/>
</dbReference>
<comment type="cofactor">
    <cofactor evidence="18">
        <name>Mg(2+)</name>
        <dbReference type="ChEBI" id="CHEBI:18420"/>
    </cofactor>
    <text evidence="18">Binds 1 Mg(2+) ion per subunit.</text>
</comment>
<comment type="catalytic activity">
    <reaction evidence="16 18">
        <text>N-acetyl-alpha-D-glucosamine 1-phosphate + UTP + H(+) = UDP-N-acetyl-alpha-D-glucosamine + diphosphate</text>
        <dbReference type="Rhea" id="RHEA:13509"/>
        <dbReference type="ChEBI" id="CHEBI:15378"/>
        <dbReference type="ChEBI" id="CHEBI:33019"/>
        <dbReference type="ChEBI" id="CHEBI:46398"/>
        <dbReference type="ChEBI" id="CHEBI:57705"/>
        <dbReference type="ChEBI" id="CHEBI:57776"/>
        <dbReference type="EC" id="2.7.7.23"/>
    </reaction>
</comment>
<dbReference type="Pfam" id="PF00132">
    <property type="entry name" value="Hexapep"/>
    <property type="match status" value="1"/>
</dbReference>
<comment type="subunit">
    <text evidence="18">Homotrimer.</text>
</comment>
<dbReference type="InterPro" id="IPR038009">
    <property type="entry name" value="GlmU_C_LbH"/>
</dbReference>
<feature type="binding site" evidence="18">
    <location>
        <begin position="397"/>
        <end position="398"/>
    </location>
    <ligand>
        <name>acetyl-CoA</name>
        <dbReference type="ChEBI" id="CHEBI:57288"/>
    </ligand>
</feature>
<dbReference type="GO" id="GO:0009245">
    <property type="term" value="P:lipid A biosynthetic process"/>
    <property type="evidence" value="ECO:0007669"/>
    <property type="project" value="UniProtKB-UniRule"/>
</dbReference>
<dbReference type="Gene3D" id="3.90.550.10">
    <property type="entry name" value="Spore Coat Polysaccharide Biosynthesis Protein SpsA, Chain A"/>
    <property type="match status" value="1"/>
</dbReference>
<keyword evidence="4 18" id="KW-0963">Cytoplasm</keyword>
<evidence type="ECO:0000256" key="7">
    <source>
        <dbReference type="ARBA" id="ARBA00022723"/>
    </source>
</evidence>
<evidence type="ECO:0000256" key="5">
    <source>
        <dbReference type="ARBA" id="ARBA00022679"/>
    </source>
</evidence>
<keyword evidence="12 18" id="KW-0511">Multifunctional enzyme</keyword>
<dbReference type="PANTHER" id="PTHR43584">
    <property type="entry name" value="NUCLEOTIDYL TRANSFERASE"/>
    <property type="match status" value="1"/>
</dbReference>
<dbReference type="GO" id="GO:0016020">
    <property type="term" value="C:membrane"/>
    <property type="evidence" value="ECO:0007669"/>
    <property type="project" value="GOC"/>
</dbReference>
<comment type="similarity">
    <text evidence="2 18">In the C-terminal section; belongs to the transferase hexapeptide repeat family.</text>
</comment>
<feature type="domain" description="MobA-like NTP transferase" evidence="19">
    <location>
        <begin position="9"/>
        <end position="142"/>
    </location>
</feature>
<feature type="binding site" evidence="18">
    <location>
        <position position="388"/>
    </location>
    <ligand>
        <name>UDP-N-acetyl-alpha-D-glucosamine</name>
        <dbReference type="ChEBI" id="CHEBI:57705"/>
    </ligand>
</feature>
<feature type="binding site" evidence="18">
    <location>
        <position position="362"/>
    </location>
    <ligand>
        <name>UDP-N-acetyl-alpha-D-glucosamine</name>
        <dbReference type="ChEBI" id="CHEBI:57705"/>
    </ligand>
</feature>
<evidence type="ECO:0000256" key="12">
    <source>
        <dbReference type="ARBA" id="ARBA00023268"/>
    </source>
</evidence>
<sequence length="485" mass="50532">MSANRPAAVVVLAAGEGTRMKSATPKVLHSICGRSLVGHVVAAARELEPEQLVVIVGHAREQVSAHLGEIDPDVRTAVQLEQNGTGHAVRMGLEELSREGIRPDGTVIVVCGDTPLLTGATLKRLAETHAADGNAVTVLSAEVPDSTGYGRIVRDAATGAVTEIVEHKDATEEQRAIREINSGVFAFDGRLLADALGKVRTDNSQGEEYLTDVLGILREAGHRVGAAVAGDHREILGINNRVQLAEARRLLNERLLHDAMMAGVTVVDPATTWVDVTVTFEADALVHPGTQLLGATHVATGAEVGPNTRLTDTTVAAGARVDNSVADGAVIGEGALVGPYAYLRPGTKLGRKSKAGAYVEMKNAEVGEGTKVPHLSYVGDATIGDHTNIGAASVFVNYDGVNKHHTTIGSHCRTGSDNMFVAPVTIGDGVYTAAGSVITKDVPPGSLAVARGQQRNIEGWVARKRPGSAAAQAASAALQEHDGEQ</sequence>
<dbReference type="SUPFAM" id="SSF51161">
    <property type="entry name" value="Trimeric LpxA-like enzymes"/>
    <property type="match status" value="1"/>
</dbReference>
<keyword evidence="11 18" id="KW-0573">Peptidoglycan synthesis</keyword>
<evidence type="ECO:0000256" key="2">
    <source>
        <dbReference type="ARBA" id="ARBA00007707"/>
    </source>
</evidence>
<evidence type="ECO:0000256" key="14">
    <source>
        <dbReference type="ARBA" id="ARBA00023316"/>
    </source>
</evidence>
<dbReference type="EC" id="2.3.1.157" evidence="18"/>
<dbReference type="CDD" id="cd02540">
    <property type="entry name" value="GT2_GlmU_N_bac"/>
    <property type="match status" value="1"/>
</dbReference>
<dbReference type="UniPathway" id="UPA00973"/>
<dbReference type="RefSeq" id="WP_078588233.1">
    <property type="nucleotide sequence ID" value="NZ_JBFADJ010000030.1"/>
</dbReference>
<evidence type="ECO:0000256" key="1">
    <source>
        <dbReference type="ARBA" id="ARBA00004496"/>
    </source>
</evidence>
<feature type="binding site" evidence="18">
    <location>
        <begin position="12"/>
        <end position="15"/>
    </location>
    <ligand>
        <name>UDP-N-acetyl-alpha-D-glucosamine</name>
        <dbReference type="ChEBI" id="CHEBI:57705"/>
    </ligand>
</feature>
<evidence type="ECO:0000256" key="18">
    <source>
        <dbReference type="HAMAP-Rule" id="MF_01631"/>
    </source>
</evidence>
<evidence type="ECO:0000256" key="15">
    <source>
        <dbReference type="ARBA" id="ARBA00048247"/>
    </source>
</evidence>
<feature type="binding site" evidence="18">
    <location>
        <position position="239"/>
    </location>
    <ligand>
        <name>Mg(2+)</name>
        <dbReference type="ChEBI" id="CHEBI:18420"/>
    </ligand>
</feature>
<gene>
    <name evidence="18 20" type="primary">glmU</name>
    <name evidence="20" type="ORF">FRZ00_27625</name>
</gene>
<evidence type="ECO:0000256" key="16">
    <source>
        <dbReference type="ARBA" id="ARBA00048493"/>
    </source>
</evidence>
<comment type="caution">
    <text evidence="20">The sequence shown here is derived from an EMBL/GenBank/DDBJ whole genome shotgun (WGS) entry which is preliminary data.</text>
</comment>
<evidence type="ECO:0000256" key="9">
    <source>
        <dbReference type="ARBA" id="ARBA00022842"/>
    </source>
</evidence>
<feature type="binding site" evidence="18">
    <location>
        <position position="113"/>
    </location>
    <ligand>
        <name>Mg(2+)</name>
        <dbReference type="ChEBI" id="CHEBI:18420"/>
    </ligand>
</feature>
<keyword evidence="13 18" id="KW-0012">Acyltransferase</keyword>
<dbReference type="EC" id="2.7.7.23" evidence="18"/>
<evidence type="ECO:0000259" key="19">
    <source>
        <dbReference type="Pfam" id="PF12804"/>
    </source>
</evidence>
<feature type="region of interest" description="Linker" evidence="18">
    <location>
        <begin position="242"/>
        <end position="262"/>
    </location>
</feature>
<keyword evidence="10 18" id="KW-0133">Cell shape</keyword>
<comment type="subcellular location">
    <subcellularLocation>
        <location evidence="1 18">Cytoplasm</location>
    </subcellularLocation>
</comment>
<comment type="catalytic activity">
    <reaction evidence="15 18">
        <text>alpha-D-glucosamine 1-phosphate + acetyl-CoA = N-acetyl-alpha-D-glucosamine 1-phosphate + CoA + H(+)</text>
        <dbReference type="Rhea" id="RHEA:13725"/>
        <dbReference type="ChEBI" id="CHEBI:15378"/>
        <dbReference type="ChEBI" id="CHEBI:57287"/>
        <dbReference type="ChEBI" id="CHEBI:57288"/>
        <dbReference type="ChEBI" id="CHEBI:57776"/>
        <dbReference type="ChEBI" id="CHEBI:58516"/>
        <dbReference type="EC" id="2.3.1.157"/>
    </reaction>
</comment>
<feature type="region of interest" description="N-acetyltransferase" evidence="18">
    <location>
        <begin position="263"/>
        <end position="485"/>
    </location>
</feature>
<dbReference type="GO" id="GO:0006048">
    <property type="term" value="P:UDP-N-acetylglucosamine biosynthetic process"/>
    <property type="evidence" value="ECO:0007669"/>
    <property type="project" value="UniProtKB-UniPathway"/>
</dbReference>
<feature type="binding site" evidence="18">
    <location>
        <position position="166"/>
    </location>
    <ligand>
        <name>UDP-N-acetyl-alpha-D-glucosamine</name>
        <dbReference type="ChEBI" id="CHEBI:57705"/>
    </ligand>
</feature>
<dbReference type="NCBIfam" id="TIGR01173">
    <property type="entry name" value="glmU"/>
    <property type="match status" value="1"/>
</dbReference>
<dbReference type="InterPro" id="IPR050065">
    <property type="entry name" value="GlmU-like"/>
</dbReference>
<feature type="binding site" evidence="18">
    <location>
        <begin position="84"/>
        <end position="85"/>
    </location>
    <ligand>
        <name>UDP-N-acetyl-alpha-D-glucosamine</name>
        <dbReference type="ChEBI" id="CHEBI:57705"/>
    </ligand>
</feature>
<feature type="binding site" evidence="18">
    <location>
        <position position="451"/>
    </location>
    <ligand>
        <name>acetyl-CoA</name>
        <dbReference type="ChEBI" id="CHEBI:57288"/>
    </ligand>
</feature>
<comment type="caution">
    <text evidence="18">Lacks conserved residue(s) required for the propagation of feature annotation.</text>
</comment>
<evidence type="ECO:0000256" key="17">
    <source>
        <dbReference type="ARBA" id="ARBA00049628"/>
    </source>
</evidence>
<keyword evidence="7 18" id="KW-0479">Metal-binding</keyword>
<feature type="binding site" evidence="18">
    <location>
        <position position="150"/>
    </location>
    <ligand>
        <name>UDP-N-acetyl-alpha-D-glucosamine</name>
        <dbReference type="ChEBI" id="CHEBI:57705"/>
    </ligand>
</feature>
<keyword evidence="14 18" id="KW-0961">Cell wall biogenesis/degradation</keyword>
<keyword evidence="8 18" id="KW-0677">Repeat</keyword>
<dbReference type="UniPathway" id="UPA00113">
    <property type="reaction ID" value="UER00532"/>
</dbReference>
<keyword evidence="6 18" id="KW-0548">Nucleotidyltransferase</keyword>
<dbReference type="PANTHER" id="PTHR43584:SF3">
    <property type="entry name" value="BIFUNCTIONAL PROTEIN GLMU"/>
    <property type="match status" value="1"/>
</dbReference>
<dbReference type="GO" id="GO:0008360">
    <property type="term" value="P:regulation of cell shape"/>
    <property type="evidence" value="ECO:0007669"/>
    <property type="project" value="UniProtKB-KW"/>
</dbReference>
<keyword evidence="5 18" id="KW-0808">Transferase</keyword>
<dbReference type="InterPro" id="IPR011004">
    <property type="entry name" value="Trimer_LpxA-like_sf"/>
</dbReference>
<proteinExistence type="inferred from homology"/>
<evidence type="ECO:0000256" key="6">
    <source>
        <dbReference type="ARBA" id="ARBA00022695"/>
    </source>
</evidence>
<evidence type="ECO:0000313" key="21">
    <source>
        <dbReference type="Proteomes" id="UP000327000"/>
    </source>
</evidence>
<comment type="pathway">
    <text evidence="18">Nucleotide-sugar biosynthesis; UDP-N-acetyl-alpha-D-glucosamine biosynthesis; N-acetyl-alpha-D-glucosamine 1-phosphate from alpha-D-glucosamine 6-phosphate (route II): step 2/2.</text>
</comment>
<dbReference type="GO" id="GO:0000287">
    <property type="term" value="F:magnesium ion binding"/>
    <property type="evidence" value="ECO:0007669"/>
    <property type="project" value="UniProtKB-UniRule"/>
</dbReference>
<feature type="binding site" evidence="18">
    <location>
        <position position="79"/>
    </location>
    <ligand>
        <name>UDP-N-acetyl-alpha-D-glucosamine</name>
        <dbReference type="ChEBI" id="CHEBI:57705"/>
    </ligand>
</feature>
<dbReference type="GO" id="GO:0000902">
    <property type="term" value="P:cell morphogenesis"/>
    <property type="evidence" value="ECO:0007669"/>
    <property type="project" value="UniProtKB-UniRule"/>
</dbReference>
<evidence type="ECO:0000256" key="10">
    <source>
        <dbReference type="ARBA" id="ARBA00022960"/>
    </source>
</evidence>
<feature type="region of interest" description="Pyrophosphorylase" evidence="18">
    <location>
        <begin position="1"/>
        <end position="241"/>
    </location>
</feature>
<dbReference type="Pfam" id="PF12804">
    <property type="entry name" value="NTP_transf_3"/>
    <property type="match status" value="1"/>
</dbReference>
<dbReference type="InterPro" id="IPR025877">
    <property type="entry name" value="MobA-like_NTP_Trfase"/>
</dbReference>
<evidence type="ECO:0000313" key="20">
    <source>
        <dbReference type="EMBL" id="KAB7835133.1"/>
    </source>
</evidence>
<dbReference type="OrthoDB" id="9775031at2"/>
<feature type="binding site" evidence="18">
    <location>
        <position position="377"/>
    </location>
    <ligand>
        <name>UDP-N-acetyl-alpha-D-glucosamine</name>
        <dbReference type="ChEBI" id="CHEBI:57705"/>
    </ligand>
</feature>
<dbReference type="GO" id="GO:0019134">
    <property type="term" value="F:glucosamine-1-phosphate N-acetyltransferase activity"/>
    <property type="evidence" value="ECO:0007669"/>
    <property type="project" value="UniProtKB-UniRule"/>
</dbReference>
<evidence type="ECO:0000256" key="3">
    <source>
        <dbReference type="ARBA" id="ARBA00007947"/>
    </source>
</evidence>
<dbReference type="AlphaFoldDB" id="A0A5N5W1Z9"/>
<feature type="binding site" evidence="18">
    <location>
        <position position="434"/>
    </location>
    <ligand>
        <name>acetyl-CoA</name>
        <dbReference type="ChEBI" id="CHEBI:57288"/>
    </ligand>
</feature>
<dbReference type="Proteomes" id="UP000327000">
    <property type="component" value="Unassembled WGS sequence"/>
</dbReference>
<feature type="binding site" evidence="18">
    <location>
        <position position="26"/>
    </location>
    <ligand>
        <name>UDP-N-acetyl-alpha-D-glucosamine</name>
        <dbReference type="ChEBI" id="CHEBI:57705"/>
    </ligand>
</feature>
<comment type="pathway">
    <text evidence="18">Nucleotide-sugar biosynthesis; UDP-N-acetyl-alpha-D-glucosamine biosynthesis; UDP-N-acetyl-alpha-D-glucosamine from N-acetyl-alpha-D-glucosamine 1-phosphate: step 1/1.</text>
</comment>
<protein>
    <recommendedName>
        <fullName evidence="18">Bifunctional protein GlmU</fullName>
    </recommendedName>
    <domain>
        <recommendedName>
            <fullName evidence="18">UDP-N-acetylglucosamine pyrophosphorylase</fullName>
            <ecNumber evidence="18">2.7.7.23</ecNumber>
        </recommendedName>
        <alternativeName>
            <fullName evidence="18">N-acetylglucosamine-1-phosphate uridyltransferase</fullName>
        </alternativeName>
    </domain>
    <domain>
        <recommendedName>
            <fullName evidence="18">Glucosamine-1-phosphate N-acetyltransferase</fullName>
            <ecNumber evidence="18">2.3.1.157</ecNumber>
        </recommendedName>
    </domain>
</protein>
<evidence type="ECO:0000256" key="4">
    <source>
        <dbReference type="ARBA" id="ARBA00022490"/>
    </source>
</evidence>
<feature type="active site" description="Proton acceptor" evidence="18">
    <location>
        <position position="374"/>
    </location>
</feature>
<comment type="function">
    <text evidence="17 18">Catalyzes the last two sequential reactions in the de novo biosynthetic pathway for UDP-N-acetylglucosamine (UDP-GlcNAc). The C-terminal domain catalyzes the transfer of acetyl group from acetyl coenzyme A to glucosamine-1-phosphate (GlcN-1-P) to produce N-acetylglucosamine-1-phosphate (GlcNAc-1-P), which is converted into UDP-GlcNAc by the transfer of uridine 5-monophosphate (from uridine 5-triphosphate), a reaction catalyzed by the N-terminal domain.</text>
</comment>
<dbReference type="CDD" id="cd03353">
    <property type="entry name" value="LbH_GlmU_C"/>
    <property type="match status" value="1"/>
</dbReference>
<dbReference type="GO" id="GO:0003977">
    <property type="term" value="F:UDP-N-acetylglucosamine diphosphorylase activity"/>
    <property type="evidence" value="ECO:0007669"/>
    <property type="project" value="UniProtKB-UniRule"/>
</dbReference>
<feature type="binding site" evidence="18">
    <location>
        <position position="181"/>
    </location>
    <ligand>
        <name>UDP-N-acetyl-alpha-D-glucosamine</name>
        <dbReference type="ChEBI" id="CHEBI:57705"/>
    </ligand>
</feature>
<evidence type="ECO:0000256" key="8">
    <source>
        <dbReference type="ARBA" id="ARBA00022737"/>
    </source>
</evidence>
<dbReference type="InterPro" id="IPR001451">
    <property type="entry name" value="Hexapep"/>
</dbReference>
<dbReference type="GO" id="GO:0005737">
    <property type="term" value="C:cytoplasm"/>
    <property type="evidence" value="ECO:0007669"/>
    <property type="project" value="UniProtKB-SubCell"/>
</dbReference>
<keyword evidence="21" id="KW-1185">Reference proteome</keyword>
<reference evidence="20 21" key="1">
    <citation type="journal article" date="2019" name="Microb. Cell Fact.">
        <title>Exploring novel herbicidin analogues by transcriptional regulator overexpression and MS/MS molecular networking.</title>
        <authorList>
            <person name="Shi Y."/>
            <person name="Gu R."/>
            <person name="Li Y."/>
            <person name="Wang X."/>
            <person name="Ren W."/>
            <person name="Li X."/>
            <person name="Wang L."/>
            <person name="Xie Y."/>
            <person name="Hong B."/>
        </authorList>
    </citation>
    <scope>NUCLEOTIDE SEQUENCE [LARGE SCALE GENOMIC DNA]</scope>
    <source>
        <strain evidence="20 21">US-43</strain>
    </source>
</reference>
<evidence type="ECO:0000256" key="13">
    <source>
        <dbReference type="ARBA" id="ARBA00023315"/>
    </source>
</evidence>
<dbReference type="InterPro" id="IPR029044">
    <property type="entry name" value="Nucleotide-diphossugar_trans"/>
</dbReference>
<feature type="binding site" evidence="18">
    <location>
        <position position="344"/>
    </location>
    <ligand>
        <name>UDP-N-acetyl-alpha-D-glucosamine</name>
        <dbReference type="ChEBI" id="CHEBI:57705"/>
    </ligand>
</feature>
<dbReference type="GO" id="GO:0009252">
    <property type="term" value="P:peptidoglycan biosynthetic process"/>
    <property type="evidence" value="ECO:0007669"/>
    <property type="project" value="UniProtKB-UniRule"/>
</dbReference>
<comment type="similarity">
    <text evidence="3 18">In the N-terminal section; belongs to the N-acetylglucosamine-1-phosphate uridyltransferase family.</text>
</comment>
<comment type="pathway">
    <text evidence="18">Bacterial outer membrane biogenesis; LPS lipid A biosynthesis.</text>
</comment>
<dbReference type="EMBL" id="VOKX01000109">
    <property type="protein sequence ID" value="KAB7835133.1"/>
    <property type="molecule type" value="Genomic_DNA"/>
</dbReference>
<organism evidence="20 21">
    <name type="scientific">Streptomyces mobaraensis</name>
    <name type="common">Streptoverticillium mobaraense</name>
    <dbReference type="NCBI Taxonomy" id="35621"/>
    <lineage>
        <taxon>Bacteria</taxon>
        <taxon>Bacillati</taxon>
        <taxon>Actinomycetota</taxon>
        <taxon>Actinomycetes</taxon>
        <taxon>Kitasatosporales</taxon>
        <taxon>Streptomycetaceae</taxon>
        <taxon>Streptomyces</taxon>
    </lineage>
</organism>
<dbReference type="Gene3D" id="2.160.10.10">
    <property type="entry name" value="Hexapeptide repeat proteins"/>
    <property type="match status" value="1"/>
</dbReference>
<name>A0A5N5W1Z9_STRMB</name>
<dbReference type="NCBIfam" id="NF010932">
    <property type="entry name" value="PRK14352.1"/>
    <property type="match status" value="1"/>
</dbReference>
<feature type="binding site" evidence="18">
    <location>
        <position position="416"/>
    </location>
    <ligand>
        <name>acetyl-CoA</name>
        <dbReference type="ChEBI" id="CHEBI:57288"/>
    </ligand>
</feature>
<feature type="binding site" evidence="18">
    <location>
        <position position="239"/>
    </location>
    <ligand>
        <name>UDP-N-acetyl-alpha-D-glucosamine</name>
        <dbReference type="ChEBI" id="CHEBI:57705"/>
    </ligand>
</feature>
<dbReference type="HAMAP" id="MF_01631">
    <property type="entry name" value="GlmU"/>
    <property type="match status" value="1"/>
</dbReference>